<dbReference type="InterPro" id="IPR050187">
    <property type="entry name" value="Lipid_Phosphate_FormReg"/>
</dbReference>
<dbReference type="Xenbase" id="XB-GENE-6035280">
    <property type="gene designation" value="cerkl"/>
</dbReference>
<dbReference type="PROSITE" id="PS50146">
    <property type="entry name" value="DAGK"/>
    <property type="match status" value="1"/>
</dbReference>
<dbReference type="GeneTree" id="ENSGT00940000157578"/>
<dbReference type="InterPro" id="IPR045363">
    <property type="entry name" value="CERK_C"/>
</dbReference>
<dbReference type="Bgee" id="ENSXETG00000014070">
    <property type="expression patterns" value="Expressed in testis and 8 other cell types or tissues"/>
</dbReference>
<feature type="region of interest" description="Disordered" evidence="1">
    <location>
        <begin position="108"/>
        <end position="146"/>
    </location>
</feature>
<dbReference type="InterPro" id="IPR016064">
    <property type="entry name" value="NAD/diacylglycerol_kinase_sf"/>
</dbReference>
<dbReference type="Ensembl" id="ENSXETT00000030715">
    <property type="protein sequence ID" value="ENSXETP00000030715"/>
    <property type="gene ID" value="ENSXETG00000014070"/>
</dbReference>
<organism evidence="3">
    <name type="scientific">Xenopus tropicalis</name>
    <name type="common">Western clawed frog</name>
    <name type="synonym">Silurana tropicalis</name>
    <dbReference type="NCBI Taxonomy" id="8364"/>
    <lineage>
        <taxon>Eukaryota</taxon>
        <taxon>Metazoa</taxon>
        <taxon>Chordata</taxon>
        <taxon>Craniata</taxon>
        <taxon>Vertebrata</taxon>
        <taxon>Euteleostomi</taxon>
        <taxon>Amphibia</taxon>
        <taxon>Batrachia</taxon>
        <taxon>Anura</taxon>
        <taxon>Pipoidea</taxon>
        <taxon>Pipidae</taxon>
        <taxon>Xenopodinae</taxon>
        <taxon>Xenopus</taxon>
        <taxon>Silurana</taxon>
    </lineage>
</organism>
<evidence type="ECO:0000259" key="2">
    <source>
        <dbReference type="PROSITE" id="PS50146"/>
    </source>
</evidence>
<protein>
    <submittedName>
        <fullName evidence="3">Ceramide kinase like</fullName>
    </submittedName>
</protein>
<dbReference type="Pfam" id="PF00781">
    <property type="entry name" value="DAGK_cat"/>
    <property type="match status" value="1"/>
</dbReference>
<proteinExistence type="predicted"/>
<evidence type="ECO:0000313" key="3">
    <source>
        <dbReference type="Ensembl" id="ENSXETP00000030715"/>
    </source>
</evidence>
<name>F6Q1Q7_XENTR</name>
<dbReference type="Gene3D" id="2.60.200.40">
    <property type="match status" value="1"/>
</dbReference>
<reference evidence="3" key="1">
    <citation type="journal article" date="2010" name="Science">
        <title>The genome of the Western clawed frog Xenopus tropicalis.</title>
        <authorList>
            <person name="Hellsten U."/>
            <person name="Harland R.M."/>
            <person name="Gilchrist M.J."/>
            <person name="Hendrix D."/>
            <person name="Jurka J."/>
            <person name="Kapitonov V."/>
            <person name="Ovcharenko I."/>
            <person name="Putnam N.H."/>
            <person name="Shu S."/>
            <person name="Taher L."/>
            <person name="Blitz I.L."/>
            <person name="Blumberg B."/>
            <person name="Dichmann D.S."/>
            <person name="Dubchak I."/>
            <person name="Amaya E."/>
            <person name="Detter J.C."/>
            <person name="Fletcher R."/>
            <person name="Gerhard D.S."/>
            <person name="Goodstein D."/>
            <person name="Graves T."/>
            <person name="Grigoriev I.V."/>
            <person name="Grimwood J."/>
            <person name="Kawashima T."/>
            <person name="Lindquist E."/>
            <person name="Lucas S.M."/>
            <person name="Mead P.E."/>
            <person name="Mitros T."/>
            <person name="Ogino H."/>
            <person name="Ohta Y."/>
            <person name="Poliakov A.V."/>
            <person name="Pollet N."/>
            <person name="Robert J."/>
            <person name="Salamov A."/>
            <person name="Sater A.K."/>
            <person name="Schmutz J."/>
            <person name="Terry A."/>
            <person name="Vize P.D."/>
            <person name="Warren W.C."/>
            <person name="Wells D."/>
            <person name="Wills A."/>
            <person name="Wilson R.K."/>
            <person name="Zimmerman L.B."/>
            <person name="Zorn A.M."/>
            <person name="Grainger R."/>
            <person name="Grammer T."/>
            <person name="Khokha M.K."/>
            <person name="Richardson P.M."/>
            <person name="Rokhsar D.S."/>
        </authorList>
    </citation>
    <scope>NUCLEOTIDE SEQUENCE [LARGE SCALE GENOMIC DNA]</scope>
    <source>
        <strain evidence="3">Nigerian</strain>
    </source>
</reference>
<dbReference type="Pfam" id="PF19280">
    <property type="entry name" value="CERK_C"/>
    <property type="match status" value="1"/>
</dbReference>
<dbReference type="SMART" id="SM00046">
    <property type="entry name" value="DAGKc"/>
    <property type="match status" value="1"/>
</dbReference>
<feature type="domain" description="DAGKc" evidence="2">
    <location>
        <begin position="185"/>
        <end position="334"/>
    </location>
</feature>
<feature type="region of interest" description="Disordered" evidence="1">
    <location>
        <begin position="1"/>
        <end position="69"/>
    </location>
</feature>
<reference evidence="3" key="2">
    <citation type="submission" date="2011-06" db="UniProtKB">
        <authorList>
            <consortium name="Ensembl"/>
        </authorList>
    </citation>
    <scope>IDENTIFICATION</scope>
</reference>
<dbReference type="PANTHER" id="PTHR12358:SF26">
    <property type="entry name" value="CERAMIDE KINASE-LIKE PROTEIN"/>
    <property type="match status" value="1"/>
</dbReference>
<dbReference type="AlphaFoldDB" id="F6Q1Q7"/>
<sequence>MCGTHTGNDPGRDPDPAPCTGSEMASRLPDGYHGNQGLGTLSAQAPKVRNSKSDSMGKTLRLPGASRRVSAWSGDLEELEERNRTSPRRHLFGKRTVSVPHQLSERCDVWSSGSDRSGVRAHSDTDDRSFEESGSGRSSRDPGGGQPAILLRGIFHIEKRSCDVSLTCNQLQWSPIQPESPGFPNRPKSLKIIINPHSHKGEASKLYYEHVAPLFKLADIQTDVTETTYAGHALALLRECELQEYDGVVCVGGDGSANEVAHGLLLRAQIDAGKNTDTIFTPVRAPIPLGIIPAGSTNVLAYSLHGTKHTGTAALHIIMGNIQPVDTCTFSSSNKLLRFGFSAMFGFGGATLALAEKHRWMPSSQRREFAFLKTLANLKPESCELTFLPIKNEEVKYRGAQKNKREKAARSGSKDPWQHIQGQLLNVSIMAIPCLCSMAPRGLAPNTRLSNGTMALNIVRNTTRQEFVKHLKRFATLKNPFSFPFVDTFLVEEVKISLRNYGRSSQEQNGNRNTAEDICPWNIDGDLVEVSSDIHVRLHPELINIYGTNVEELDGFNAKCSCL</sequence>
<dbReference type="InterPro" id="IPR017438">
    <property type="entry name" value="ATP-NAD_kinase_N"/>
</dbReference>
<accession>F6Q1Q7</accession>
<dbReference type="SUPFAM" id="SSF111331">
    <property type="entry name" value="NAD kinase/diacylglycerol kinase-like"/>
    <property type="match status" value="1"/>
</dbReference>
<dbReference type="InterPro" id="IPR001206">
    <property type="entry name" value="Diacylglycerol_kinase_cat_dom"/>
</dbReference>
<dbReference type="PANTHER" id="PTHR12358">
    <property type="entry name" value="SPHINGOSINE KINASE"/>
    <property type="match status" value="1"/>
</dbReference>
<evidence type="ECO:0000256" key="1">
    <source>
        <dbReference type="SAM" id="MobiDB-lite"/>
    </source>
</evidence>
<dbReference type="eggNOG" id="KOG1115">
    <property type="taxonomic scope" value="Eukaryota"/>
</dbReference>
<feature type="compositionally biased region" description="Basic and acidic residues" evidence="1">
    <location>
        <begin position="117"/>
        <end position="131"/>
    </location>
</feature>
<dbReference type="HOGENOM" id="CLU_013399_2_0_1"/>
<dbReference type="Gene3D" id="3.40.50.10330">
    <property type="entry name" value="Probable inorganic polyphosphate/atp-NAD kinase, domain 1"/>
    <property type="match status" value="1"/>
</dbReference>
<dbReference type="GO" id="GO:0016301">
    <property type="term" value="F:kinase activity"/>
    <property type="evidence" value="ECO:0007669"/>
    <property type="project" value="InterPro"/>
</dbReference>
<gene>
    <name evidence="3" type="primary">cerkl</name>
</gene>